<dbReference type="Pfam" id="PF01979">
    <property type="entry name" value="Amidohydro_1"/>
    <property type="match status" value="1"/>
</dbReference>
<reference evidence="4 5" key="1">
    <citation type="submission" date="2024-09" db="EMBL/GenBank/DDBJ databases">
        <authorList>
            <person name="Sun Q."/>
            <person name="Mori K."/>
        </authorList>
    </citation>
    <scope>NUCLEOTIDE SEQUENCE [LARGE SCALE GENOMIC DNA]</scope>
    <source>
        <strain evidence="4 5">TBRC 5777</strain>
    </source>
</reference>
<dbReference type="SUPFAM" id="SSF51556">
    <property type="entry name" value="Metallo-dependent hydrolases"/>
    <property type="match status" value="1"/>
</dbReference>
<dbReference type="SUPFAM" id="SSF51338">
    <property type="entry name" value="Composite domain of metallo-dependent hydrolases"/>
    <property type="match status" value="2"/>
</dbReference>
<gene>
    <name evidence="4" type="ORF">ACFFGY_11500</name>
</gene>
<comment type="caution">
    <text evidence="4">The sequence shown here is derived from an EMBL/GenBank/DDBJ whole genome shotgun (WGS) entry which is preliminary data.</text>
</comment>
<name>A0ABV6JU81_9PROT</name>
<dbReference type="InterPro" id="IPR032466">
    <property type="entry name" value="Metal_Hydrolase"/>
</dbReference>
<dbReference type="InterPro" id="IPR050287">
    <property type="entry name" value="MTA/SAH_deaminase"/>
</dbReference>
<dbReference type="Gene3D" id="2.30.40.10">
    <property type="entry name" value="Urease, subunit C, domain 1"/>
    <property type="match status" value="1"/>
</dbReference>
<comment type="similarity">
    <text evidence="1">Belongs to the metallo-dependent hydrolases superfamily. ATZ/TRZ family.</text>
</comment>
<organism evidence="4 5">
    <name type="scientific">Roseomonas elaeocarpi</name>
    <dbReference type="NCBI Taxonomy" id="907779"/>
    <lineage>
        <taxon>Bacteria</taxon>
        <taxon>Pseudomonadati</taxon>
        <taxon>Pseudomonadota</taxon>
        <taxon>Alphaproteobacteria</taxon>
        <taxon>Acetobacterales</taxon>
        <taxon>Roseomonadaceae</taxon>
        <taxon>Roseomonas</taxon>
    </lineage>
</organism>
<evidence type="ECO:0000313" key="5">
    <source>
        <dbReference type="Proteomes" id="UP001589865"/>
    </source>
</evidence>
<dbReference type="Gene3D" id="3.20.20.140">
    <property type="entry name" value="Metal-dependent hydrolases"/>
    <property type="match status" value="1"/>
</dbReference>
<dbReference type="PANTHER" id="PTHR43794:SF11">
    <property type="entry name" value="AMIDOHYDROLASE-RELATED DOMAIN-CONTAINING PROTEIN"/>
    <property type="match status" value="1"/>
</dbReference>
<dbReference type="NCBIfam" id="NF004801">
    <property type="entry name" value="PRK06151.1"/>
    <property type="match status" value="1"/>
</dbReference>
<feature type="domain" description="Amidohydrolase-related" evidence="3">
    <location>
        <begin position="55"/>
        <end position="425"/>
    </location>
</feature>
<protein>
    <submittedName>
        <fullName evidence="4">Chlorohydrolase family protein</fullName>
    </submittedName>
</protein>
<evidence type="ECO:0000313" key="4">
    <source>
        <dbReference type="EMBL" id="MFC0408880.1"/>
    </source>
</evidence>
<dbReference type="EMBL" id="JBHLUN010000008">
    <property type="protein sequence ID" value="MFC0408880.1"/>
    <property type="molecule type" value="Genomic_DNA"/>
</dbReference>
<proteinExistence type="inferred from homology"/>
<dbReference type="InterPro" id="IPR006680">
    <property type="entry name" value="Amidohydro-rel"/>
</dbReference>
<keyword evidence="5" id="KW-1185">Reference proteome</keyword>
<keyword evidence="2" id="KW-0378">Hydrolase</keyword>
<dbReference type="Proteomes" id="UP001589865">
    <property type="component" value="Unassembled WGS sequence"/>
</dbReference>
<accession>A0ABV6JU81</accession>
<dbReference type="RefSeq" id="WP_377044637.1">
    <property type="nucleotide sequence ID" value="NZ_JBHLUN010000008.1"/>
</dbReference>
<dbReference type="PANTHER" id="PTHR43794">
    <property type="entry name" value="AMINOHYDROLASE SSNA-RELATED"/>
    <property type="match status" value="1"/>
</dbReference>
<sequence>MVRTLIRASHVIAYQDGGHRHLRDGVVVVEDDTILHVGHRYDGAVDRVIEAKDRVVTPGFINTHAHLSESPLDKSFVEDRGPRQFYLSGLFEFLSARDGAITEAARRASIAYSMPELLRTGTTTIMEIGRWGDVVAEHAARCGIRAYIGQGYRSGRWFTPDGRTVRYEWSEDDGFGAMDAAVEFITRVDGRENGRLKGFLTPMQVDTCSEALLRRSADAAREMRVPLALHVSQSVPEFHEMTHRHGCTPIEWLRSIGFLSERCILGHCIIPGESSWANYAADDVGILADTGANVAHAVWVFARRGIAMESFSRYLRRGVNMTIATDTCPQSMIEAMRWTSVVSKIQDRQTQVATAADVFNAATLNGAKALGRDDLGRIAPGAKADLLIWRGDSLFMTPLRDPIRNLVFSATAEDLQCSMVDGRVVMEDGVVPGYDPVELGRAVQEGAQAMWDGMKIHDWKKRDIEELSPSSFPAFREVAPVA</sequence>
<evidence type="ECO:0000256" key="2">
    <source>
        <dbReference type="ARBA" id="ARBA00022801"/>
    </source>
</evidence>
<dbReference type="InterPro" id="IPR011059">
    <property type="entry name" value="Metal-dep_hydrolase_composite"/>
</dbReference>
<evidence type="ECO:0000256" key="1">
    <source>
        <dbReference type="ARBA" id="ARBA00006745"/>
    </source>
</evidence>
<evidence type="ECO:0000259" key="3">
    <source>
        <dbReference type="Pfam" id="PF01979"/>
    </source>
</evidence>